<protein>
    <submittedName>
        <fullName evidence="1">Uncharacterized protein</fullName>
    </submittedName>
</protein>
<sequence>MGMRDRLRGVGDRVTAVATTVGKEAMNRGAQASRGSANAGGDWVLRVLGTLPAPAAPAAEEWEFSLGALVCHHERVPAVTAKALGSLDSLGAVRFGPESVGFDGEDIPWDKVVRIQLHNGFAAMTTEALDNEIDRIRELLPPIPGRKWAVTKIIDGLATVVLGSLEKAAEQRLDETNVACEIVYRGRLGREKTLRANLFSTALLAHQTDVAYSLVVTAQSMGVTVVPPDPSAMRVETADRVRALRERTDAVAAQLEVEERQSLGPGGDPALN</sequence>
<evidence type="ECO:0000313" key="1">
    <source>
        <dbReference type="EMBL" id="TGA95719.1"/>
    </source>
</evidence>
<reference evidence="1 2" key="1">
    <citation type="submission" date="2019-03" db="EMBL/GenBank/DDBJ databases">
        <authorList>
            <person name="Gonzalez-Pimentel J.L."/>
        </authorList>
    </citation>
    <scope>NUCLEOTIDE SEQUENCE [LARGE SCALE GENOMIC DNA]</scope>
    <source>
        <strain evidence="1 2">JCM 31289</strain>
    </source>
</reference>
<dbReference type="Proteomes" id="UP000297948">
    <property type="component" value="Unassembled WGS sequence"/>
</dbReference>
<gene>
    <name evidence="1" type="ORF">E4099_24805</name>
</gene>
<keyword evidence="2" id="KW-1185">Reference proteome</keyword>
<accession>A0A4Z0GI07</accession>
<name>A0A4Z0GI07_9ACTN</name>
<dbReference type="OrthoDB" id="4827344at2"/>
<dbReference type="AlphaFoldDB" id="A0A4Z0GI07"/>
<dbReference type="EMBL" id="SRID01000308">
    <property type="protein sequence ID" value="TGA95719.1"/>
    <property type="molecule type" value="Genomic_DNA"/>
</dbReference>
<organism evidence="1 2">
    <name type="scientific">Streptomyces palmae</name>
    <dbReference type="NCBI Taxonomy" id="1701085"/>
    <lineage>
        <taxon>Bacteria</taxon>
        <taxon>Bacillati</taxon>
        <taxon>Actinomycetota</taxon>
        <taxon>Actinomycetes</taxon>
        <taxon>Kitasatosporales</taxon>
        <taxon>Streptomycetaceae</taxon>
        <taxon>Streptomyces</taxon>
    </lineage>
</organism>
<evidence type="ECO:0000313" key="2">
    <source>
        <dbReference type="Proteomes" id="UP000297948"/>
    </source>
</evidence>
<dbReference type="RefSeq" id="WP_135341340.1">
    <property type="nucleotide sequence ID" value="NZ_JBHLTX010000035.1"/>
</dbReference>
<proteinExistence type="predicted"/>
<comment type="caution">
    <text evidence="1">The sequence shown here is derived from an EMBL/GenBank/DDBJ whole genome shotgun (WGS) entry which is preliminary data.</text>
</comment>